<feature type="chain" id="PRO_5002515505" evidence="10">
    <location>
        <begin position="24"/>
        <end position="221"/>
    </location>
</feature>
<dbReference type="AlphaFoldDB" id="A0A0F7F992"/>
<dbReference type="GO" id="GO:0018104">
    <property type="term" value="P:peptidoglycan-protein cross-linking"/>
    <property type="evidence" value="ECO:0007669"/>
    <property type="project" value="TreeGrafter"/>
</dbReference>
<dbReference type="GO" id="GO:0016757">
    <property type="term" value="F:glycosyltransferase activity"/>
    <property type="evidence" value="ECO:0007669"/>
    <property type="project" value="UniProtKB-KW"/>
</dbReference>
<dbReference type="Pfam" id="PF01471">
    <property type="entry name" value="PG_binding_1"/>
    <property type="match status" value="1"/>
</dbReference>
<gene>
    <name evidence="12" type="ORF">VK70_07830</name>
</gene>
<evidence type="ECO:0000256" key="7">
    <source>
        <dbReference type="ARBA" id="ARBA00022984"/>
    </source>
</evidence>
<evidence type="ECO:0000256" key="5">
    <source>
        <dbReference type="ARBA" id="ARBA00022801"/>
    </source>
</evidence>
<dbReference type="InterPro" id="IPR038063">
    <property type="entry name" value="Transpep_catalytic_dom"/>
</dbReference>
<keyword evidence="4" id="KW-0808">Transferase</keyword>
<dbReference type="PANTHER" id="PTHR30582:SF24">
    <property type="entry name" value="L,D-TRANSPEPTIDASE ERFK_SRFK-RELATED"/>
    <property type="match status" value="1"/>
</dbReference>
<evidence type="ECO:0000259" key="11">
    <source>
        <dbReference type="PROSITE" id="PS52029"/>
    </source>
</evidence>
<organism evidence="12 13">
    <name type="scientific">Paenibacillus durus ATCC 35681</name>
    <dbReference type="NCBI Taxonomy" id="1333534"/>
    <lineage>
        <taxon>Bacteria</taxon>
        <taxon>Bacillati</taxon>
        <taxon>Bacillota</taxon>
        <taxon>Bacilli</taxon>
        <taxon>Bacillales</taxon>
        <taxon>Paenibacillaceae</taxon>
        <taxon>Paenibacillus</taxon>
    </lineage>
</organism>
<sequence>MTVHKVLLIILLLNIFNPIPITAAEPVPNKDNISIRVDPQKNQLLLFSNSQLIKKYPIAMGKQETPSPVGEYAVINKHKNWGKGFGTRWIGLNVPWGFYGIHGTNRPYSIGHNASHGCIRMHNHDVEELYEFVRVGTKISFGGHVFGKLDMNPRTLAKGDSGGDVQIIQYRLRSAGFYNGECNGKFNSSTEIALKDYEKKHGLPVDGVAGYHDYIHLGLIE</sequence>
<comment type="similarity">
    <text evidence="2">Belongs to the YkuD family.</text>
</comment>
<keyword evidence="8 9" id="KW-0961">Cell wall biogenesis/degradation</keyword>
<accession>A0A0F7F992</accession>
<protein>
    <submittedName>
        <fullName evidence="12">ErfK/YbiS/YcfS/YnhG family protein</fullName>
    </submittedName>
</protein>
<dbReference type="InterPro" id="IPR050979">
    <property type="entry name" value="LD-transpeptidase"/>
</dbReference>
<evidence type="ECO:0000256" key="8">
    <source>
        <dbReference type="ARBA" id="ARBA00023316"/>
    </source>
</evidence>
<dbReference type="PATRIC" id="fig|1333534.5.peg.1713"/>
<dbReference type="Gene3D" id="2.40.440.10">
    <property type="entry name" value="L,D-transpeptidase catalytic domain-like"/>
    <property type="match status" value="1"/>
</dbReference>
<dbReference type="InterPro" id="IPR036365">
    <property type="entry name" value="PGBD-like_sf"/>
</dbReference>
<dbReference type="SUPFAM" id="SSF47090">
    <property type="entry name" value="PGBD-like"/>
    <property type="match status" value="1"/>
</dbReference>
<keyword evidence="7 9" id="KW-0573">Peptidoglycan synthesis</keyword>
<feature type="domain" description="L,D-TPase catalytic" evidence="11">
    <location>
        <begin position="33"/>
        <end position="142"/>
    </location>
</feature>
<dbReference type="GO" id="GO:0008360">
    <property type="term" value="P:regulation of cell shape"/>
    <property type="evidence" value="ECO:0007669"/>
    <property type="project" value="UniProtKB-UniRule"/>
</dbReference>
<keyword evidence="3" id="KW-0328">Glycosyltransferase</keyword>
<proteinExistence type="inferred from homology"/>
<dbReference type="InterPro" id="IPR002477">
    <property type="entry name" value="Peptidoglycan-bd-like"/>
</dbReference>
<dbReference type="GO" id="GO:0071972">
    <property type="term" value="F:peptidoglycan L,D-transpeptidase activity"/>
    <property type="evidence" value="ECO:0007669"/>
    <property type="project" value="TreeGrafter"/>
</dbReference>
<dbReference type="HOGENOM" id="CLU_092369_1_0_9"/>
<feature type="active site" description="Nucleophile" evidence="9">
    <location>
        <position position="118"/>
    </location>
</feature>
<evidence type="ECO:0000256" key="3">
    <source>
        <dbReference type="ARBA" id="ARBA00022676"/>
    </source>
</evidence>
<dbReference type="GO" id="GO:0005576">
    <property type="term" value="C:extracellular region"/>
    <property type="evidence" value="ECO:0007669"/>
    <property type="project" value="TreeGrafter"/>
</dbReference>
<reference evidence="12 13" key="1">
    <citation type="submission" date="2015-03" db="EMBL/GenBank/DDBJ databases">
        <authorList>
            <person name="Abdul Halim M."/>
        </authorList>
    </citation>
    <scope>NUCLEOTIDE SEQUENCE [LARGE SCALE GENOMIC DNA]</scope>
    <source>
        <strain evidence="12 13">ATCC 35681</strain>
    </source>
</reference>
<dbReference type="Pfam" id="PF03734">
    <property type="entry name" value="YkuD"/>
    <property type="match status" value="1"/>
</dbReference>
<evidence type="ECO:0000256" key="4">
    <source>
        <dbReference type="ARBA" id="ARBA00022679"/>
    </source>
</evidence>
<evidence type="ECO:0000256" key="10">
    <source>
        <dbReference type="SAM" id="SignalP"/>
    </source>
</evidence>
<dbReference type="OrthoDB" id="9787225at2"/>
<evidence type="ECO:0000256" key="6">
    <source>
        <dbReference type="ARBA" id="ARBA00022960"/>
    </source>
</evidence>
<dbReference type="SUPFAM" id="SSF141523">
    <property type="entry name" value="L,D-transpeptidase catalytic domain-like"/>
    <property type="match status" value="1"/>
</dbReference>
<evidence type="ECO:0000313" key="12">
    <source>
        <dbReference type="EMBL" id="AKG34493.1"/>
    </source>
</evidence>
<evidence type="ECO:0000256" key="1">
    <source>
        <dbReference type="ARBA" id="ARBA00004752"/>
    </source>
</evidence>
<evidence type="ECO:0000313" key="13">
    <source>
        <dbReference type="Proteomes" id="UP000034189"/>
    </source>
</evidence>
<feature type="signal peptide" evidence="10">
    <location>
        <begin position="1"/>
        <end position="23"/>
    </location>
</feature>
<dbReference type="PROSITE" id="PS52029">
    <property type="entry name" value="LD_TPASE"/>
    <property type="match status" value="1"/>
</dbReference>
<evidence type="ECO:0000256" key="9">
    <source>
        <dbReference type="PROSITE-ProRule" id="PRU01373"/>
    </source>
</evidence>
<reference evidence="12 13" key="2">
    <citation type="journal article" date="2016" name="Genome Announc.">
        <title>Genome Sequence of a Gram-Positive Diazotroph, Paenibacillus durus Type Strain ATCC 35681.</title>
        <authorList>
            <person name="Halim M.A."/>
            <person name="Rahman A.Y."/>
            <person name="Sim K.S."/>
            <person name="Yam H.C."/>
            <person name="Rahim A.A."/>
            <person name="Ghazali A.H."/>
            <person name="Najimudin N."/>
        </authorList>
    </citation>
    <scope>NUCLEOTIDE SEQUENCE [LARGE SCALE GENOMIC DNA]</scope>
    <source>
        <strain evidence="12 13">ATCC 35681</strain>
    </source>
</reference>
<dbReference type="PANTHER" id="PTHR30582">
    <property type="entry name" value="L,D-TRANSPEPTIDASE"/>
    <property type="match status" value="1"/>
</dbReference>
<dbReference type="CDD" id="cd16913">
    <property type="entry name" value="YkuD_like"/>
    <property type="match status" value="1"/>
</dbReference>
<dbReference type="GO" id="GO:0071555">
    <property type="term" value="P:cell wall organization"/>
    <property type="evidence" value="ECO:0007669"/>
    <property type="project" value="UniProtKB-UniRule"/>
</dbReference>
<keyword evidence="6 9" id="KW-0133">Cell shape</keyword>
<dbReference type="EMBL" id="CP011114">
    <property type="protein sequence ID" value="AKG34493.1"/>
    <property type="molecule type" value="Genomic_DNA"/>
</dbReference>
<dbReference type="Gene3D" id="1.10.101.10">
    <property type="entry name" value="PGBD-like superfamily/PGBD"/>
    <property type="match status" value="1"/>
</dbReference>
<feature type="active site" description="Proton donor/acceptor" evidence="9">
    <location>
        <position position="102"/>
    </location>
</feature>
<name>A0A0F7F992_PAEDU</name>
<dbReference type="InterPro" id="IPR036366">
    <property type="entry name" value="PGBDSf"/>
</dbReference>
<dbReference type="InterPro" id="IPR005490">
    <property type="entry name" value="LD_TPept_cat_dom"/>
</dbReference>
<keyword evidence="10" id="KW-0732">Signal</keyword>
<evidence type="ECO:0000256" key="2">
    <source>
        <dbReference type="ARBA" id="ARBA00005992"/>
    </source>
</evidence>
<comment type="pathway">
    <text evidence="1 9">Cell wall biogenesis; peptidoglycan biosynthesis.</text>
</comment>
<dbReference type="Proteomes" id="UP000034189">
    <property type="component" value="Chromosome"/>
</dbReference>
<dbReference type="RefSeq" id="WP_025697061.1">
    <property type="nucleotide sequence ID" value="NZ_ASQQ01000491.1"/>
</dbReference>
<keyword evidence="5" id="KW-0378">Hydrolase</keyword>
<dbReference type="UniPathway" id="UPA00219"/>